<feature type="region of interest" description="Disordered" evidence="1">
    <location>
        <begin position="1"/>
        <end position="45"/>
    </location>
</feature>
<dbReference type="AlphaFoldDB" id="A0A5J4ZD72"/>
<dbReference type="InterPro" id="IPR029472">
    <property type="entry name" value="Copia-like_N"/>
</dbReference>
<sequence length="245" mass="27905">MDDQADSSSDSSLTHSVASSVHSQHPSNPPRPKQSLNLNDPNNPFRLDHGDNPAVILVTDLLTIDNYPTWSRAMRRALRAKNKLGFITNAIPRPQNPNDPLLDLWDRYNDMVLKKSLAGILQDNYSVSVYYGKFKTLWDELSICDLIPVCNCGTMKTLVDRYQRDCVFQFLMGLHDIYSNVRDQIMLLDPFPFVTKVFSLIQQQERQHSIIHHGPSPDTMALAINRPFLNSKLSNSSKPDPKKDR</sequence>
<evidence type="ECO:0000256" key="1">
    <source>
        <dbReference type="SAM" id="MobiDB-lite"/>
    </source>
</evidence>
<evidence type="ECO:0000259" key="2">
    <source>
        <dbReference type="Pfam" id="PF14244"/>
    </source>
</evidence>
<dbReference type="Pfam" id="PF14244">
    <property type="entry name" value="Retrotran_gag_3"/>
    <property type="match status" value="1"/>
</dbReference>
<dbReference type="OrthoDB" id="5544992at2759"/>
<protein>
    <recommendedName>
        <fullName evidence="2">Retrotransposon Copia-like N-terminal domain-containing protein</fullName>
    </recommendedName>
</protein>
<feature type="domain" description="Retrotransposon Copia-like N-terminal" evidence="2">
    <location>
        <begin position="49"/>
        <end position="94"/>
    </location>
</feature>
<evidence type="ECO:0000313" key="3">
    <source>
        <dbReference type="EMBL" id="KAA8515201.1"/>
    </source>
</evidence>
<proteinExistence type="predicted"/>
<dbReference type="EMBL" id="CM018052">
    <property type="protein sequence ID" value="KAA8515201.1"/>
    <property type="molecule type" value="Genomic_DNA"/>
</dbReference>
<gene>
    <name evidence="3" type="ORF">F0562_018380</name>
</gene>
<dbReference type="PANTHER" id="PTHR37610:SF100">
    <property type="entry name" value="COPIA-LIKE POLYPROTEIN_RETROTRANSPOSON"/>
    <property type="match status" value="1"/>
</dbReference>
<organism evidence="3 4">
    <name type="scientific">Nyssa sinensis</name>
    <dbReference type="NCBI Taxonomy" id="561372"/>
    <lineage>
        <taxon>Eukaryota</taxon>
        <taxon>Viridiplantae</taxon>
        <taxon>Streptophyta</taxon>
        <taxon>Embryophyta</taxon>
        <taxon>Tracheophyta</taxon>
        <taxon>Spermatophyta</taxon>
        <taxon>Magnoliopsida</taxon>
        <taxon>eudicotyledons</taxon>
        <taxon>Gunneridae</taxon>
        <taxon>Pentapetalae</taxon>
        <taxon>asterids</taxon>
        <taxon>Cornales</taxon>
        <taxon>Nyssaceae</taxon>
        <taxon>Nyssa</taxon>
    </lineage>
</organism>
<feature type="compositionally biased region" description="Low complexity" evidence="1">
    <location>
        <begin position="1"/>
        <end position="23"/>
    </location>
</feature>
<dbReference type="Proteomes" id="UP000325577">
    <property type="component" value="Linkage Group LG9"/>
</dbReference>
<reference evidence="3 4" key="1">
    <citation type="submission" date="2019-09" db="EMBL/GenBank/DDBJ databases">
        <title>A chromosome-level genome assembly of the Chinese tupelo Nyssa sinensis.</title>
        <authorList>
            <person name="Yang X."/>
            <person name="Kang M."/>
            <person name="Yang Y."/>
            <person name="Xiong H."/>
            <person name="Wang M."/>
            <person name="Zhang Z."/>
            <person name="Wang Z."/>
            <person name="Wu H."/>
            <person name="Ma T."/>
            <person name="Liu J."/>
            <person name="Xi Z."/>
        </authorList>
    </citation>
    <scope>NUCLEOTIDE SEQUENCE [LARGE SCALE GENOMIC DNA]</scope>
    <source>
        <strain evidence="3">J267</strain>
        <tissue evidence="3">Leaf</tissue>
    </source>
</reference>
<keyword evidence="4" id="KW-1185">Reference proteome</keyword>
<name>A0A5J4ZD72_9ASTE</name>
<evidence type="ECO:0000313" key="4">
    <source>
        <dbReference type="Proteomes" id="UP000325577"/>
    </source>
</evidence>
<dbReference type="PANTHER" id="PTHR37610">
    <property type="entry name" value="CCHC-TYPE DOMAIN-CONTAINING PROTEIN"/>
    <property type="match status" value="1"/>
</dbReference>
<accession>A0A5J4ZD72</accession>